<keyword evidence="4" id="KW-1185">Reference proteome</keyword>
<reference evidence="4" key="1">
    <citation type="submission" date="2016-10" db="EMBL/GenBank/DDBJ databases">
        <authorList>
            <person name="Varghese N."/>
            <person name="Submissions S."/>
        </authorList>
    </citation>
    <scope>NUCLEOTIDE SEQUENCE [LARGE SCALE GENOMIC DNA]</scope>
    <source>
        <strain evidence="4">DSM 17038</strain>
    </source>
</reference>
<evidence type="ECO:0000313" key="3">
    <source>
        <dbReference type="EMBL" id="SFG77022.1"/>
    </source>
</evidence>
<dbReference type="RefSeq" id="WP_092471855.1">
    <property type="nucleotide sequence ID" value="NZ_FOOX01000009.1"/>
</dbReference>
<feature type="transmembrane region" description="Helical" evidence="1">
    <location>
        <begin position="20"/>
        <end position="41"/>
    </location>
</feature>
<feature type="domain" description="SHOCT" evidence="2">
    <location>
        <begin position="55"/>
        <end position="80"/>
    </location>
</feature>
<name>A0A1I2UIP6_9FIRM</name>
<dbReference type="AlphaFoldDB" id="A0A1I2UIP6"/>
<keyword evidence="1" id="KW-0812">Transmembrane</keyword>
<dbReference type="EMBL" id="FOOX01000009">
    <property type="protein sequence ID" value="SFG77022.1"/>
    <property type="molecule type" value="Genomic_DNA"/>
</dbReference>
<keyword evidence="1" id="KW-0472">Membrane</keyword>
<dbReference type="OrthoDB" id="5461404at2"/>
<dbReference type="Pfam" id="PF09851">
    <property type="entry name" value="SHOCT"/>
    <property type="match status" value="1"/>
</dbReference>
<evidence type="ECO:0000313" key="4">
    <source>
        <dbReference type="Proteomes" id="UP000199337"/>
    </source>
</evidence>
<protein>
    <submittedName>
        <fullName evidence="3">Putative membrane protein</fullName>
    </submittedName>
</protein>
<sequence length="82" mass="9039">MMGFGFGGGLSGLGWGLSMLLSMLLPVVVLVGIIYLVLTVWDRGRRNAMAGGPEPVALLQRRYAKGEITKEEYQRVKEELNQ</sequence>
<organism evidence="3 4">
    <name type="scientific">Desulfotruncus arcticus DSM 17038</name>
    <dbReference type="NCBI Taxonomy" id="1121424"/>
    <lineage>
        <taxon>Bacteria</taxon>
        <taxon>Bacillati</taxon>
        <taxon>Bacillota</taxon>
        <taxon>Clostridia</taxon>
        <taxon>Eubacteriales</taxon>
        <taxon>Desulfallaceae</taxon>
        <taxon>Desulfotruncus</taxon>
    </lineage>
</organism>
<evidence type="ECO:0000256" key="1">
    <source>
        <dbReference type="SAM" id="Phobius"/>
    </source>
</evidence>
<dbReference type="Proteomes" id="UP000199337">
    <property type="component" value="Unassembled WGS sequence"/>
</dbReference>
<dbReference type="InterPro" id="IPR018649">
    <property type="entry name" value="SHOCT"/>
</dbReference>
<evidence type="ECO:0000259" key="2">
    <source>
        <dbReference type="Pfam" id="PF09851"/>
    </source>
</evidence>
<keyword evidence="1" id="KW-1133">Transmembrane helix</keyword>
<accession>A0A1I2UIP6</accession>
<proteinExistence type="predicted"/>
<gene>
    <name evidence="3" type="ORF">SAMN05660649_02646</name>
</gene>